<evidence type="ECO:0000313" key="3">
    <source>
        <dbReference type="Proteomes" id="UP000663832"/>
    </source>
</evidence>
<proteinExistence type="predicted"/>
<keyword evidence="3" id="KW-1185">Reference proteome</keyword>
<protein>
    <submittedName>
        <fullName evidence="2">Uncharacterized protein</fullName>
    </submittedName>
</protein>
<evidence type="ECO:0000313" key="1">
    <source>
        <dbReference type="EMBL" id="CAF1260230.1"/>
    </source>
</evidence>
<name>A0A815STF1_9BILA</name>
<dbReference type="OrthoDB" id="9977399at2759"/>
<dbReference type="Proteomes" id="UP000663877">
    <property type="component" value="Unassembled WGS sequence"/>
</dbReference>
<comment type="caution">
    <text evidence="2">The sequence shown here is derived from an EMBL/GenBank/DDBJ whole genome shotgun (WGS) entry which is preliminary data.</text>
</comment>
<dbReference type="Proteomes" id="UP000663832">
    <property type="component" value="Unassembled WGS sequence"/>
</dbReference>
<accession>A0A815STF1</accession>
<reference evidence="2" key="1">
    <citation type="submission" date="2021-02" db="EMBL/GenBank/DDBJ databases">
        <authorList>
            <person name="Nowell W R."/>
        </authorList>
    </citation>
    <scope>NUCLEOTIDE SEQUENCE</scope>
</reference>
<dbReference type="AlphaFoldDB" id="A0A815STF1"/>
<gene>
    <name evidence="1" type="ORF">BJG266_LOCUS30082</name>
    <name evidence="2" type="ORF">QVE165_LOCUS43257</name>
</gene>
<sequence length="181" mass="20913">MALSSYAGNEIASFFKPNVRNTAIQIYNRIPGTLIKYLNERKIVKNIVFKDDISAFGQMGTQNYKDLNNFRKNLRDSIKACFERNNVTEIQPEKISESITKHYLKQSATWAKPGQKLSTIVQFTDDYEEPGVSHWTKVKAYVYIHITEECEHNWIATNKYKFGYDLTIKLDGISIDTTKAQ</sequence>
<dbReference type="EMBL" id="CAJNOI010000373">
    <property type="protein sequence ID" value="CAF1260230.1"/>
    <property type="molecule type" value="Genomic_DNA"/>
</dbReference>
<dbReference type="EMBL" id="CAJNOM010000552">
    <property type="protein sequence ID" value="CAF1497197.1"/>
    <property type="molecule type" value="Genomic_DNA"/>
</dbReference>
<evidence type="ECO:0000313" key="2">
    <source>
        <dbReference type="EMBL" id="CAF1497197.1"/>
    </source>
</evidence>
<organism evidence="2 3">
    <name type="scientific">Adineta steineri</name>
    <dbReference type="NCBI Taxonomy" id="433720"/>
    <lineage>
        <taxon>Eukaryota</taxon>
        <taxon>Metazoa</taxon>
        <taxon>Spiralia</taxon>
        <taxon>Gnathifera</taxon>
        <taxon>Rotifera</taxon>
        <taxon>Eurotatoria</taxon>
        <taxon>Bdelloidea</taxon>
        <taxon>Adinetida</taxon>
        <taxon>Adinetidae</taxon>
        <taxon>Adineta</taxon>
    </lineage>
</organism>